<dbReference type="AlphaFoldDB" id="A0A3D9R0C3"/>
<evidence type="ECO:0000313" key="1">
    <source>
        <dbReference type="EMBL" id="REE67026.1"/>
    </source>
</evidence>
<reference evidence="1 2" key="1">
    <citation type="submission" date="2018-08" db="EMBL/GenBank/DDBJ databases">
        <title>Genomic Encyclopedia of Type Strains, Phase III (KMG-III): the genomes of soil and plant-associated and newly described type strains.</title>
        <authorList>
            <person name="Whitman W."/>
        </authorList>
    </citation>
    <scope>NUCLEOTIDE SEQUENCE [LARGE SCALE GENOMIC DNA]</scope>
    <source>
        <strain evidence="1 2">CGMCC 1.10966</strain>
    </source>
</reference>
<protein>
    <submittedName>
        <fullName evidence="1">Uncharacterized protein</fullName>
    </submittedName>
</protein>
<name>A0A3D9R0C3_9BACL</name>
<proteinExistence type="predicted"/>
<gene>
    <name evidence="1" type="ORF">A8990_14535</name>
</gene>
<comment type="caution">
    <text evidence="1">The sequence shown here is derived from an EMBL/GenBank/DDBJ whole genome shotgun (WGS) entry which is preliminary data.</text>
</comment>
<keyword evidence="2" id="KW-1185">Reference proteome</keyword>
<accession>A0A3D9R0C3</accession>
<dbReference type="EMBL" id="QTTN01000045">
    <property type="protein sequence ID" value="REE67026.1"/>
    <property type="molecule type" value="Genomic_DNA"/>
</dbReference>
<organism evidence="1 2">
    <name type="scientific">Paenibacillus taihuensis</name>
    <dbReference type="NCBI Taxonomy" id="1156355"/>
    <lineage>
        <taxon>Bacteria</taxon>
        <taxon>Bacillati</taxon>
        <taxon>Bacillota</taxon>
        <taxon>Bacilli</taxon>
        <taxon>Bacillales</taxon>
        <taxon>Paenibacillaceae</taxon>
        <taxon>Paenibacillus</taxon>
    </lineage>
</organism>
<dbReference type="Proteomes" id="UP000256304">
    <property type="component" value="Unassembled WGS sequence"/>
</dbReference>
<evidence type="ECO:0000313" key="2">
    <source>
        <dbReference type="Proteomes" id="UP000256304"/>
    </source>
</evidence>
<sequence length="104" mass="12156">MKLRRNVTRLSDLGSEKMTLEFAQNASKFPNEQIMFSFLNTWSQSAILINELLRNIKDIERKFEIAKKIIEIAEPIDYAVECLKWFDKVSVDSKPKEFALLENS</sequence>